<dbReference type="AlphaFoldDB" id="A0A061R154"/>
<dbReference type="GO" id="GO:0016491">
    <property type="term" value="F:oxidoreductase activity"/>
    <property type="evidence" value="ECO:0007669"/>
    <property type="project" value="InterPro"/>
</dbReference>
<evidence type="ECO:0000256" key="3">
    <source>
        <dbReference type="ARBA" id="ARBA00022692"/>
    </source>
</evidence>
<keyword evidence="4 6" id="KW-1133">Transmembrane helix</keyword>
<dbReference type="InterPro" id="IPR021940">
    <property type="entry name" value="CER1-like_C"/>
</dbReference>
<evidence type="ECO:0000313" key="9">
    <source>
        <dbReference type="EMBL" id="JAC65688.1"/>
    </source>
</evidence>
<reference evidence="9" key="1">
    <citation type="submission" date="2014-05" db="EMBL/GenBank/DDBJ databases">
        <title>The transcriptome of the halophilic microalga Tetraselmis sp. GSL018 isolated from the Great Salt Lake, Utah.</title>
        <authorList>
            <person name="Jinkerson R.E."/>
            <person name="D'Adamo S."/>
            <person name="Posewitz M.C."/>
        </authorList>
    </citation>
    <scope>NUCLEOTIDE SEQUENCE</scope>
    <source>
        <strain evidence="9">GSL018</strain>
    </source>
</reference>
<dbReference type="Gene3D" id="3.40.50.720">
    <property type="entry name" value="NAD(P)-binding Rossmann-like Domain"/>
    <property type="match status" value="1"/>
</dbReference>
<proteinExistence type="inferred from homology"/>
<dbReference type="InterPro" id="IPR050307">
    <property type="entry name" value="Sterol_Desaturase_Related"/>
</dbReference>
<dbReference type="GO" id="GO:0008610">
    <property type="term" value="P:lipid biosynthetic process"/>
    <property type="evidence" value="ECO:0007669"/>
    <property type="project" value="InterPro"/>
</dbReference>
<dbReference type="EMBL" id="GBEZ01021031">
    <property type="protein sequence ID" value="JAC65688.1"/>
    <property type="molecule type" value="Transcribed_RNA"/>
</dbReference>
<keyword evidence="5 6" id="KW-0472">Membrane</keyword>
<organism evidence="9">
    <name type="scientific">Tetraselmis sp. GSL018</name>
    <dbReference type="NCBI Taxonomy" id="582737"/>
    <lineage>
        <taxon>Eukaryota</taxon>
        <taxon>Viridiplantae</taxon>
        <taxon>Chlorophyta</taxon>
        <taxon>core chlorophytes</taxon>
        <taxon>Chlorodendrophyceae</taxon>
        <taxon>Chlorodendrales</taxon>
        <taxon>Chlorodendraceae</taxon>
        <taxon>Tetraselmis</taxon>
    </lineage>
</organism>
<evidence type="ECO:0000256" key="5">
    <source>
        <dbReference type="ARBA" id="ARBA00023136"/>
    </source>
</evidence>
<protein>
    <submittedName>
        <fullName evidence="9">Uncharacterized protein</fullName>
    </submittedName>
</protein>
<dbReference type="InterPro" id="IPR006694">
    <property type="entry name" value="Fatty_acid_hydroxylase"/>
</dbReference>
<dbReference type="PANTHER" id="PTHR11863">
    <property type="entry name" value="STEROL DESATURASE"/>
    <property type="match status" value="1"/>
</dbReference>
<feature type="transmembrane region" description="Helical" evidence="6">
    <location>
        <begin position="41"/>
        <end position="62"/>
    </location>
</feature>
<evidence type="ECO:0000259" key="8">
    <source>
        <dbReference type="Pfam" id="PF12076"/>
    </source>
</evidence>
<dbReference type="InterPro" id="IPR036291">
    <property type="entry name" value="NAD(P)-bd_dom_sf"/>
</dbReference>
<evidence type="ECO:0000256" key="1">
    <source>
        <dbReference type="ARBA" id="ARBA00004141"/>
    </source>
</evidence>
<dbReference type="GO" id="GO:0016020">
    <property type="term" value="C:membrane"/>
    <property type="evidence" value="ECO:0007669"/>
    <property type="project" value="UniProtKB-SubCell"/>
</dbReference>
<sequence length="622" mass="71027">MASSPGFLYHWPWEPLGTFKYLLFAPFAVTVAMKADDKDNWAWHMLAIAVLRYVVNYLWVFVSRCDFISGKNRIQHKPIGFKQVDRENHWDDYIILQSIVMTAVHRLVPGFEGFGSFNARGLLQVLLLHAGPTEFLYYWFHRALHHHSLYARYHSHHHASFVTEAITGSVHPFMEHLGYTANFAIPLVGTWLLGNASWAMFYVYLLGFDFLNAWGHCNFEFFPLWVLEKLPWIKYVLYTPTFHSLHHSHVRTNFCLFMPLYDYLYGTWDPDSDKLHAQSRAGRQHEEGVVFLAHGTELLSLFHLPFMTREFASRPFRASLAMYLLWPITVPAMALFWVFGSVFVTDRNALGKLKMQTWCTPRFGFQYFLPFERKRINKLIKDAIVKADRLGIQVIGLGALNKAEPLNGGGKQILDEILEERELNVRVVHGNTLTAACVLKELPAGVEEIFLTGSTSKLGRAIALYLSARGTRVIMYTKSAERFEAVRSEAKPEHRHLLVHATSLSEGSRCNRWVVGTLLGAADQKHAPPGAFFHQFVVPPIREARADCKYGKLAAMRLPAKALMRACEMTMERGCVHACHAGALVHALEGWEHHEVGAIDVSRIDDTWEAAMRHGFEAVYIE</sequence>
<dbReference type="Pfam" id="PF12076">
    <property type="entry name" value="CER1-like_C"/>
    <property type="match status" value="1"/>
</dbReference>
<comment type="similarity">
    <text evidence="2">Belongs to the sterol desaturase family.</text>
</comment>
<gene>
    <name evidence="9" type="ORF">TSPGSL018_15488</name>
</gene>
<keyword evidence="3 6" id="KW-0812">Transmembrane</keyword>
<accession>A0A061R154</accession>
<comment type="subcellular location">
    <subcellularLocation>
        <location evidence="1">Membrane</location>
        <topology evidence="1">Multi-pass membrane protein</topology>
    </subcellularLocation>
</comment>
<evidence type="ECO:0000256" key="6">
    <source>
        <dbReference type="SAM" id="Phobius"/>
    </source>
</evidence>
<feature type="domain" description="Fatty acid hydroxylase" evidence="7">
    <location>
        <begin position="128"/>
        <end position="267"/>
    </location>
</feature>
<dbReference type="Pfam" id="PF04116">
    <property type="entry name" value="FA_hydroxylase"/>
    <property type="match status" value="1"/>
</dbReference>
<evidence type="ECO:0000259" key="7">
    <source>
        <dbReference type="Pfam" id="PF04116"/>
    </source>
</evidence>
<evidence type="ECO:0000256" key="4">
    <source>
        <dbReference type="ARBA" id="ARBA00022989"/>
    </source>
</evidence>
<evidence type="ECO:0000256" key="2">
    <source>
        <dbReference type="ARBA" id="ARBA00009324"/>
    </source>
</evidence>
<dbReference type="GO" id="GO:0005506">
    <property type="term" value="F:iron ion binding"/>
    <property type="evidence" value="ECO:0007669"/>
    <property type="project" value="InterPro"/>
</dbReference>
<feature type="domain" description="Very-long-chain aldehyde decarbonylase CER1-like C-terminal" evidence="8">
    <location>
        <begin position="449"/>
        <end position="617"/>
    </location>
</feature>
<name>A0A061R154_9CHLO</name>
<feature type="transmembrane region" description="Helical" evidence="6">
    <location>
        <begin position="183"/>
        <end position="205"/>
    </location>
</feature>
<feature type="transmembrane region" description="Helical" evidence="6">
    <location>
        <begin position="323"/>
        <end position="345"/>
    </location>
</feature>
<dbReference type="SUPFAM" id="SSF51735">
    <property type="entry name" value="NAD(P)-binding Rossmann-fold domains"/>
    <property type="match status" value="1"/>
</dbReference>